<keyword evidence="3" id="KW-1185">Reference proteome</keyword>
<dbReference type="Gene3D" id="3.40.50.300">
    <property type="entry name" value="P-loop containing nucleotide triphosphate hydrolases"/>
    <property type="match status" value="1"/>
</dbReference>
<reference evidence="2 3" key="1">
    <citation type="submission" date="2023-08" db="EMBL/GenBank/DDBJ databases">
        <title>Black Yeasts Isolated from many extreme environments.</title>
        <authorList>
            <person name="Coleine C."/>
            <person name="Stajich J.E."/>
            <person name="Selbmann L."/>
        </authorList>
    </citation>
    <scope>NUCLEOTIDE SEQUENCE [LARGE SCALE GENOMIC DNA]</scope>
    <source>
        <strain evidence="2 3">CCFEE 5885</strain>
    </source>
</reference>
<dbReference type="EMBL" id="JAVRRG010000058">
    <property type="protein sequence ID" value="KAK5092391.1"/>
    <property type="molecule type" value="Genomic_DNA"/>
</dbReference>
<dbReference type="InterPro" id="IPR027417">
    <property type="entry name" value="P-loop_NTPase"/>
</dbReference>
<proteinExistence type="predicted"/>
<dbReference type="PANTHER" id="PTHR46434:SF1">
    <property type="entry name" value="GENETIC INTERACTOR OF PROHIBITINS 3, MITOCHONDRIAL"/>
    <property type="match status" value="1"/>
</dbReference>
<dbReference type="SUPFAM" id="SSF52540">
    <property type="entry name" value="P-loop containing nucleoside triphosphate hydrolases"/>
    <property type="match status" value="1"/>
</dbReference>
<feature type="region of interest" description="Disordered" evidence="1">
    <location>
        <begin position="356"/>
        <end position="388"/>
    </location>
</feature>
<protein>
    <recommendedName>
        <fullName evidence="4">Genetic interactor of prohibitins 3, mitochondrial</fullName>
    </recommendedName>
</protein>
<evidence type="ECO:0008006" key="4">
    <source>
        <dbReference type="Google" id="ProtNLM"/>
    </source>
</evidence>
<name>A0ABR0K9N4_9EURO</name>
<evidence type="ECO:0000256" key="1">
    <source>
        <dbReference type="SAM" id="MobiDB-lite"/>
    </source>
</evidence>
<dbReference type="PANTHER" id="PTHR46434">
    <property type="entry name" value="GENETIC INTERACTOR OF PROHIBITINS 3, MITOCHONDRIAL"/>
    <property type="match status" value="1"/>
</dbReference>
<organism evidence="2 3">
    <name type="scientific">Lithohypha guttulata</name>
    <dbReference type="NCBI Taxonomy" id="1690604"/>
    <lineage>
        <taxon>Eukaryota</taxon>
        <taxon>Fungi</taxon>
        <taxon>Dikarya</taxon>
        <taxon>Ascomycota</taxon>
        <taxon>Pezizomycotina</taxon>
        <taxon>Eurotiomycetes</taxon>
        <taxon>Chaetothyriomycetidae</taxon>
        <taxon>Chaetothyriales</taxon>
        <taxon>Trichomeriaceae</taxon>
        <taxon>Lithohypha</taxon>
    </lineage>
</organism>
<dbReference type="Proteomes" id="UP001345013">
    <property type="component" value="Unassembled WGS sequence"/>
</dbReference>
<feature type="region of interest" description="Disordered" evidence="1">
    <location>
        <begin position="659"/>
        <end position="684"/>
    </location>
</feature>
<accession>A0ABR0K9N4</accession>
<sequence>MNISTRAESLCALAIRRAKTSSSLDFAPRRVLIRRLDARLKCFSRRPHSSSFATATVSLSAPLVESSRTTAWDEPLPREDPIHPVERYPIPPQETSLPQSCPGCGALTQEFEPEQAGYYSRSRRVVRKYLQKQRAKSVDIGGEPPEEERSEEDEVEATSTPLTAEDQPSAKVPLCDRCHDLIHNSRGRSIAHPSIDDIADSIAESPFRRNHIYHVVDAADFPMSFVPDIFSKLTLAKPRSQNRRSQHDFSTKPTLSFIITRSDLLGSTKEMVDSMMTYFQKVLRDTLGRTGKDMRLGNIHLVSAKRGWWTKEIKEDIWQRGGGNWMVGKVNVGKSNLFEVLFPKGSGDRAPVYTELRREHEDQSKGQAHNPESQAQKTLEEDSLLPPPQPEVRFPVLPVVSSLPGTTASPIRLPFGNHKGELIDLPGLDRGNLENYVKQEHKLDLVMTHRHKVEQHIIKPGQSLVLGGGLVRITPQLDVDDPSTTVLAYPFVSLQAHITSTEKAIALQSQQRESGIDSIMTDDAGKHIASAGMLELSTDVTKARAGPLLRSGVPASKLPFRVYATDVLIEGTGWVELVCQVRRQRVHQPASTIVAHSETSDQDPPATNGDWGFAPFAQQPPTEPERTFQFPMVEVFSPDGKHVSQRPCLEAWVRWTEGRKEKEASALKRPRRSMASAKKDRRPK</sequence>
<feature type="compositionally biased region" description="Acidic residues" evidence="1">
    <location>
        <begin position="144"/>
        <end position="156"/>
    </location>
</feature>
<feature type="region of interest" description="Disordered" evidence="1">
    <location>
        <begin position="133"/>
        <end position="170"/>
    </location>
</feature>
<dbReference type="InterPro" id="IPR050896">
    <property type="entry name" value="Mito_lipid_metab_GTPase"/>
</dbReference>
<feature type="compositionally biased region" description="Polar residues" evidence="1">
    <location>
        <begin position="365"/>
        <end position="377"/>
    </location>
</feature>
<evidence type="ECO:0000313" key="2">
    <source>
        <dbReference type="EMBL" id="KAK5092391.1"/>
    </source>
</evidence>
<gene>
    <name evidence="2" type="ORF">LTR24_005209</name>
</gene>
<evidence type="ECO:0000313" key="3">
    <source>
        <dbReference type="Proteomes" id="UP001345013"/>
    </source>
</evidence>
<comment type="caution">
    <text evidence="2">The sequence shown here is derived from an EMBL/GenBank/DDBJ whole genome shotgun (WGS) entry which is preliminary data.</text>
</comment>